<evidence type="ECO:0008006" key="3">
    <source>
        <dbReference type="Google" id="ProtNLM"/>
    </source>
</evidence>
<dbReference type="Gene3D" id="3.40.190.10">
    <property type="entry name" value="Periplasmic binding protein-like II"/>
    <property type="match status" value="2"/>
</dbReference>
<dbReference type="EMBL" id="JBHRSZ010000001">
    <property type="protein sequence ID" value="MFC3149406.1"/>
    <property type="molecule type" value="Genomic_DNA"/>
</dbReference>
<dbReference type="Proteomes" id="UP001595476">
    <property type="component" value="Unassembled WGS sequence"/>
</dbReference>
<accession>A0ABV7H9S4</accession>
<comment type="caution">
    <text evidence="1">The sequence shown here is derived from an EMBL/GenBank/DDBJ whole genome shotgun (WGS) entry which is preliminary data.</text>
</comment>
<dbReference type="RefSeq" id="WP_386714276.1">
    <property type="nucleotide sequence ID" value="NZ_JBHRSZ010000001.1"/>
</dbReference>
<evidence type="ECO:0000313" key="2">
    <source>
        <dbReference type="Proteomes" id="UP001595476"/>
    </source>
</evidence>
<keyword evidence="2" id="KW-1185">Reference proteome</keyword>
<gene>
    <name evidence="1" type="ORF">ACFOEK_00010</name>
</gene>
<evidence type="ECO:0000313" key="1">
    <source>
        <dbReference type="EMBL" id="MFC3149406.1"/>
    </source>
</evidence>
<name>A0ABV7H9S4_9GAMM</name>
<protein>
    <recommendedName>
        <fullName evidence="3">Solute-binding protein family 3/N-terminal domain-containing protein</fullName>
    </recommendedName>
</protein>
<sequence length="285" mass="32955">MQFLKGLGFFLFLGLFSFQVFSKDLYIRPPQSEHDISHGFFVSLIEQALRNNAGYRVKVLPVKELTQDRGFLLLKQKRLDIFWAGINPVRANNFRVVNVPLTMGMLGHRVPVIKRGDKALFDDVTELTLKQLRACQGSQWPDSDILEHNGYRVIRAPKFKMMYDMLEAGRCHYFPRGLNEVYGEVASFEATGSDNDLIVYEGIVLKYAFPMLFFTNRENEVLAKQLERGLRELVNSGEMMALLKAHPVTRDAFPLSRFSNSRVYQLENPLLTLPLPEEEEFWIHF</sequence>
<reference evidence="2" key="1">
    <citation type="journal article" date="2019" name="Int. J. Syst. Evol. Microbiol.">
        <title>The Global Catalogue of Microorganisms (GCM) 10K type strain sequencing project: providing services to taxonomists for standard genome sequencing and annotation.</title>
        <authorList>
            <consortium name="The Broad Institute Genomics Platform"/>
            <consortium name="The Broad Institute Genome Sequencing Center for Infectious Disease"/>
            <person name="Wu L."/>
            <person name="Ma J."/>
        </authorList>
    </citation>
    <scope>NUCLEOTIDE SEQUENCE [LARGE SCALE GENOMIC DNA]</scope>
    <source>
        <strain evidence="2">KCTC 52438</strain>
    </source>
</reference>
<dbReference type="SUPFAM" id="SSF53850">
    <property type="entry name" value="Periplasmic binding protein-like II"/>
    <property type="match status" value="1"/>
</dbReference>
<organism evidence="1 2">
    <name type="scientific">Litoribrevibacter euphylliae</name>
    <dbReference type="NCBI Taxonomy" id="1834034"/>
    <lineage>
        <taxon>Bacteria</taxon>
        <taxon>Pseudomonadati</taxon>
        <taxon>Pseudomonadota</taxon>
        <taxon>Gammaproteobacteria</taxon>
        <taxon>Oceanospirillales</taxon>
        <taxon>Oceanospirillaceae</taxon>
        <taxon>Litoribrevibacter</taxon>
    </lineage>
</organism>
<proteinExistence type="predicted"/>